<sequence>MTGVTGVTAFTCIHSLAGVMAFDLPPLLCDGCDGFWPASF</sequence>
<dbReference type="Proteomes" id="UP000824366">
    <property type="component" value="Chromosome"/>
</dbReference>
<gene>
    <name evidence="1" type="ORF">MIZ03_1836</name>
</gene>
<dbReference type="EMBL" id="AP024238">
    <property type="protein sequence ID" value="BCO26949.1"/>
    <property type="molecule type" value="Genomic_DNA"/>
</dbReference>
<accession>A0ABM7ML62</accession>
<protein>
    <submittedName>
        <fullName evidence="1">Uncharacterized protein</fullName>
    </submittedName>
</protein>
<proteinExistence type="predicted"/>
<organism evidence="1 2">
    <name type="scientific">Rhodoferax lithotrophicus</name>
    <dbReference type="NCBI Taxonomy" id="2798804"/>
    <lineage>
        <taxon>Bacteria</taxon>
        <taxon>Pseudomonadati</taxon>
        <taxon>Pseudomonadota</taxon>
        <taxon>Betaproteobacteria</taxon>
        <taxon>Burkholderiales</taxon>
        <taxon>Comamonadaceae</taxon>
        <taxon>Rhodoferax</taxon>
    </lineage>
</organism>
<name>A0ABM7ML62_9BURK</name>
<keyword evidence="2" id="KW-1185">Reference proteome</keyword>
<evidence type="ECO:0000313" key="2">
    <source>
        <dbReference type="Proteomes" id="UP000824366"/>
    </source>
</evidence>
<reference evidence="1 2" key="1">
    <citation type="journal article" date="2021" name="Microbiol. Spectr.">
        <title>A Single Bacterium Capable of Oxidation and Reduction of Iron at Circumneutral pH.</title>
        <authorList>
            <person name="Kato S."/>
            <person name="Ohkuma M."/>
        </authorList>
    </citation>
    <scope>NUCLEOTIDE SEQUENCE [LARGE SCALE GENOMIC DNA]</scope>
    <source>
        <strain evidence="1 2">MIZ03</strain>
    </source>
</reference>
<evidence type="ECO:0000313" key="1">
    <source>
        <dbReference type="EMBL" id="BCO26949.1"/>
    </source>
</evidence>